<comment type="caution">
    <text evidence="2">The sequence shown here is derived from an EMBL/GenBank/DDBJ whole genome shotgun (WGS) entry which is preliminary data.</text>
</comment>
<name>A0ABY2LXF7_9LEPT</name>
<evidence type="ECO:0000313" key="3">
    <source>
        <dbReference type="Proteomes" id="UP000297465"/>
    </source>
</evidence>
<reference evidence="3" key="1">
    <citation type="journal article" date="2019" name="PLoS Negl. Trop. Dis.">
        <title>Revisiting the worldwide diversity of Leptospira species in the environment.</title>
        <authorList>
            <person name="Vincent A.T."/>
            <person name="Schiettekatte O."/>
            <person name="Bourhy P."/>
            <person name="Veyrier F.J."/>
            <person name="Picardeau M."/>
        </authorList>
    </citation>
    <scope>NUCLEOTIDE SEQUENCE [LARGE SCALE GENOMIC DNA]</scope>
    <source>
        <strain evidence="3">201800278</strain>
    </source>
</reference>
<dbReference type="SMART" id="SM01007">
    <property type="entry name" value="Aldolase_II"/>
    <property type="match status" value="1"/>
</dbReference>
<evidence type="ECO:0000313" key="2">
    <source>
        <dbReference type="EMBL" id="TGL05467.1"/>
    </source>
</evidence>
<evidence type="ECO:0000259" key="1">
    <source>
        <dbReference type="SMART" id="SM01007"/>
    </source>
</evidence>
<dbReference type="InterPro" id="IPR001303">
    <property type="entry name" value="Aldolase_II/adducin_N"/>
</dbReference>
<keyword evidence="3" id="KW-1185">Reference proteome</keyword>
<dbReference type="Proteomes" id="UP000297465">
    <property type="component" value="Unassembled WGS sequence"/>
</dbReference>
<dbReference type="RefSeq" id="WP_135569050.1">
    <property type="nucleotide sequence ID" value="NZ_RQFN01000011.1"/>
</dbReference>
<protein>
    <submittedName>
        <fullName evidence="2">Class II aldolase</fullName>
    </submittedName>
</protein>
<dbReference type="EMBL" id="RQFO01000004">
    <property type="protein sequence ID" value="TGL05467.1"/>
    <property type="molecule type" value="Genomic_DNA"/>
</dbReference>
<organism evidence="2 3">
    <name type="scientific">Leptospira montravelensis</name>
    <dbReference type="NCBI Taxonomy" id="2484961"/>
    <lineage>
        <taxon>Bacteria</taxon>
        <taxon>Pseudomonadati</taxon>
        <taxon>Spirochaetota</taxon>
        <taxon>Spirochaetia</taxon>
        <taxon>Leptospirales</taxon>
        <taxon>Leptospiraceae</taxon>
        <taxon>Leptospira</taxon>
    </lineage>
</organism>
<proteinExistence type="predicted"/>
<dbReference type="Gene3D" id="3.40.225.10">
    <property type="entry name" value="Class II aldolase/adducin N-terminal domain"/>
    <property type="match status" value="1"/>
</dbReference>
<sequence length="347" mass="39383">MFNQLAFYSRRIGERFDLVQAGGGNTSIKDEDGHLYVKASGVRLSDIVTITNFAKLDNRKLTELFFTVDWESLDREKRESKANEIVTTCNLTLDKRPSIETLLHAICPGTVFHTHPLIVLEFFSGGKNREQFNDIFAFVSYATPGIELTLALNKSRNEFIIRTGHEPKAIILENHGMVVYDDNPELTWNKTLLVLEKIDSTIGNSISIETKYATANKISMVMENLFHLPCVTIPLKKVNDTMKVSQRPFFPDGVVFFGGGALVTREVDLTTDIQKYLKEFTIPPKIFIIESIAYANGSNFTKANEIAEVWELHSTIAEANANHIVSLEKEEILYLSHWEAEKYRKEL</sequence>
<accession>A0ABY2LXF7</accession>
<dbReference type="InterPro" id="IPR036409">
    <property type="entry name" value="Aldolase_II/adducin_N_sf"/>
</dbReference>
<dbReference type="SUPFAM" id="SSF53639">
    <property type="entry name" value="AraD/HMP-PK domain-like"/>
    <property type="match status" value="1"/>
</dbReference>
<feature type="domain" description="Class II aldolase/adducin N-terminal" evidence="1">
    <location>
        <begin position="4"/>
        <end position="202"/>
    </location>
</feature>
<gene>
    <name evidence="2" type="ORF">EHQ31_01740</name>
</gene>
<dbReference type="Pfam" id="PF00596">
    <property type="entry name" value="Aldolase_II"/>
    <property type="match status" value="1"/>
</dbReference>